<reference evidence="3" key="2">
    <citation type="submission" date="2015-01" db="EMBL/GenBank/DDBJ databases">
        <title>Evolutionary Origins and Diversification of the Mycorrhizal Mutualists.</title>
        <authorList>
            <consortium name="DOE Joint Genome Institute"/>
            <consortium name="Mycorrhizal Genomics Consortium"/>
            <person name="Kohler A."/>
            <person name="Kuo A."/>
            <person name="Nagy L.G."/>
            <person name="Floudas D."/>
            <person name="Copeland A."/>
            <person name="Barry K.W."/>
            <person name="Cichocki N."/>
            <person name="Veneault-Fourrey C."/>
            <person name="LaButti K."/>
            <person name="Lindquist E.A."/>
            <person name="Lipzen A."/>
            <person name="Lundell T."/>
            <person name="Morin E."/>
            <person name="Murat C."/>
            <person name="Riley R."/>
            <person name="Ohm R."/>
            <person name="Sun H."/>
            <person name="Tunlid A."/>
            <person name="Henrissat B."/>
            <person name="Grigoriev I.V."/>
            <person name="Hibbett D.S."/>
            <person name="Martin F."/>
        </authorList>
    </citation>
    <scope>NUCLEOTIDE SEQUENCE [LARGE SCALE GENOMIC DNA]</scope>
    <source>
        <strain evidence="3">Ve08.2h10</strain>
    </source>
</reference>
<feature type="domain" description="DUF6533" evidence="1">
    <location>
        <begin position="21"/>
        <end position="66"/>
    </location>
</feature>
<sequence length="112" mass="12578">MAAYSPNDVVTQSFQLQFSKYLNVAAVAAFLFDYCLTFSSEVHHVWGRKWEMTRIVFTISRYLPFVASAMTCYSSLPSLLSESSNHLAVMQAFYTATKLASPPTMAYGSHKD</sequence>
<protein>
    <recommendedName>
        <fullName evidence="1">DUF6533 domain-containing protein</fullName>
    </recommendedName>
</protein>
<accession>A0A0D0CG58</accession>
<evidence type="ECO:0000313" key="2">
    <source>
        <dbReference type="EMBL" id="KIK81727.1"/>
    </source>
</evidence>
<dbReference type="HOGENOM" id="CLU_2197742_0_0_1"/>
<dbReference type="InParanoid" id="A0A0D0CG58"/>
<evidence type="ECO:0000259" key="1">
    <source>
        <dbReference type="Pfam" id="PF20151"/>
    </source>
</evidence>
<proteinExistence type="predicted"/>
<organism evidence="2 3">
    <name type="scientific">Paxillus rubicundulus Ve08.2h10</name>
    <dbReference type="NCBI Taxonomy" id="930991"/>
    <lineage>
        <taxon>Eukaryota</taxon>
        <taxon>Fungi</taxon>
        <taxon>Dikarya</taxon>
        <taxon>Basidiomycota</taxon>
        <taxon>Agaricomycotina</taxon>
        <taxon>Agaricomycetes</taxon>
        <taxon>Agaricomycetidae</taxon>
        <taxon>Boletales</taxon>
        <taxon>Paxilineae</taxon>
        <taxon>Paxillaceae</taxon>
        <taxon>Paxillus</taxon>
    </lineage>
</organism>
<dbReference type="AlphaFoldDB" id="A0A0D0CG58"/>
<reference evidence="2 3" key="1">
    <citation type="submission" date="2014-04" db="EMBL/GenBank/DDBJ databases">
        <authorList>
            <consortium name="DOE Joint Genome Institute"/>
            <person name="Kuo A."/>
            <person name="Kohler A."/>
            <person name="Jargeat P."/>
            <person name="Nagy L.G."/>
            <person name="Floudas D."/>
            <person name="Copeland A."/>
            <person name="Barry K.W."/>
            <person name="Cichocki N."/>
            <person name="Veneault-Fourrey C."/>
            <person name="LaButti K."/>
            <person name="Lindquist E.A."/>
            <person name="Lipzen A."/>
            <person name="Lundell T."/>
            <person name="Morin E."/>
            <person name="Murat C."/>
            <person name="Sun H."/>
            <person name="Tunlid A."/>
            <person name="Henrissat B."/>
            <person name="Grigoriev I.V."/>
            <person name="Hibbett D.S."/>
            <person name="Martin F."/>
            <person name="Nordberg H.P."/>
            <person name="Cantor M.N."/>
            <person name="Hua S.X."/>
        </authorList>
    </citation>
    <scope>NUCLEOTIDE SEQUENCE [LARGE SCALE GENOMIC DNA]</scope>
    <source>
        <strain evidence="2 3">Ve08.2h10</strain>
    </source>
</reference>
<evidence type="ECO:0000313" key="3">
    <source>
        <dbReference type="Proteomes" id="UP000054538"/>
    </source>
</evidence>
<dbReference type="Pfam" id="PF20151">
    <property type="entry name" value="DUF6533"/>
    <property type="match status" value="1"/>
</dbReference>
<name>A0A0D0CG58_9AGAM</name>
<dbReference type="EMBL" id="KN825740">
    <property type="protein sequence ID" value="KIK81727.1"/>
    <property type="molecule type" value="Genomic_DNA"/>
</dbReference>
<keyword evidence="3" id="KW-1185">Reference proteome</keyword>
<dbReference type="OrthoDB" id="2668325at2759"/>
<gene>
    <name evidence="2" type="ORF">PAXRUDRAFT_832652</name>
</gene>
<dbReference type="Proteomes" id="UP000054538">
    <property type="component" value="Unassembled WGS sequence"/>
</dbReference>
<dbReference type="InterPro" id="IPR045340">
    <property type="entry name" value="DUF6533"/>
</dbReference>